<organism evidence="4">
    <name type="scientific">bioreactor metagenome</name>
    <dbReference type="NCBI Taxonomy" id="1076179"/>
    <lineage>
        <taxon>unclassified sequences</taxon>
        <taxon>metagenomes</taxon>
        <taxon>ecological metagenomes</taxon>
    </lineage>
</organism>
<gene>
    <name evidence="4" type="ORF">SDC9_123981</name>
</gene>
<dbReference type="Gene3D" id="1.20.58.100">
    <property type="entry name" value="Fumarate reductase/succinate dehydrogenase flavoprotein-like, C-terminal domain"/>
    <property type="match status" value="1"/>
</dbReference>
<sequence length="132" mass="15618">MHKLDSLSQNSHYVEPDKYLAENDNVLFGKFKRELSDVMMRYVGIVRDEESLIKGQNEVRQLEVSYKNVFSGWLKQKTMNLIIVADLIFRSAIYRKESRGAHLRSDYPANSNDYLFHTIIEKDRIYEKPVDR</sequence>
<dbReference type="InterPro" id="IPR037099">
    <property type="entry name" value="Fum_R/Succ_DH_flav-like_C_sf"/>
</dbReference>
<accession>A0A645CJP4</accession>
<dbReference type="InterPro" id="IPR015939">
    <property type="entry name" value="Fum_Rdtase/Succ_DH_flav-like_C"/>
</dbReference>
<dbReference type="InterPro" id="IPR005288">
    <property type="entry name" value="NadB"/>
</dbReference>
<dbReference type="GO" id="GO:0008734">
    <property type="term" value="F:L-aspartate oxidase activity"/>
    <property type="evidence" value="ECO:0007669"/>
    <property type="project" value="InterPro"/>
</dbReference>
<dbReference type="PANTHER" id="PTHR42716">
    <property type="entry name" value="L-ASPARTATE OXIDASE"/>
    <property type="match status" value="1"/>
</dbReference>
<reference evidence="4" key="1">
    <citation type="submission" date="2019-08" db="EMBL/GenBank/DDBJ databases">
        <authorList>
            <person name="Kucharzyk K."/>
            <person name="Murdoch R.W."/>
            <person name="Higgins S."/>
            <person name="Loffler F."/>
        </authorList>
    </citation>
    <scope>NUCLEOTIDE SEQUENCE</scope>
</reference>
<keyword evidence="2" id="KW-0285">Flavoprotein</keyword>
<feature type="domain" description="Fumarate reductase/succinate dehydrogenase flavoprotein-like C-terminal" evidence="3">
    <location>
        <begin position="33"/>
        <end position="124"/>
    </location>
</feature>
<comment type="caution">
    <text evidence="4">The sequence shown here is derived from an EMBL/GenBank/DDBJ whole genome shotgun (WGS) entry which is preliminary data.</text>
</comment>
<dbReference type="AlphaFoldDB" id="A0A645CJP4"/>
<dbReference type="Pfam" id="PF02910">
    <property type="entry name" value="Succ_DH_flav_C"/>
    <property type="match status" value="1"/>
</dbReference>
<evidence type="ECO:0000259" key="3">
    <source>
        <dbReference type="Pfam" id="PF02910"/>
    </source>
</evidence>
<evidence type="ECO:0000256" key="2">
    <source>
        <dbReference type="ARBA" id="ARBA00022827"/>
    </source>
</evidence>
<dbReference type="EMBL" id="VSSQ01027636">
    <property type="protein sequence ID" value="MPM76982.1"/>
    <property type="molecule type" value="Genomic_DNA"/>
</dbReference>
<dbReference type="GO" id="GO:0034628">
    <property type="term" value="P:'de novo' NAD+ biosynthetic process from L-aspartate"/>
    <property type="evidence" value="ECO:0007669"/>
    <property type="project" value="TreeGrafter"/>
</dbReference>
<protein>
    <recommendedName>
        <fullName evidence="3">Fumarate reductase/succinate dehydrogenase flavoprotein-like C-terminal domain-containing protein</fullName>
    </recommendedName>
</protein>
<dbReference type="SUPFAM" id="SSF46977">
    <property type="entry name" value="Succinate dehydrogenase/fumarate reductase flavoprotein C-terminal domain"/>
    <property type="match status" value="1"/>
</dbReference>
<keyword evidence="2" id="KW-0274">FAD</keyword>
<comment type="cofactor">
    <cofactor evidence="1">
        <name>FAD</name>
        <dbReference type="ChEBI" id="CHEBI:57692"/>
    </cofactor>
</comment>
<dbReference type="PANTHER" id="PTHR42716:SF2">
    <property type="entry name" value="L-ASPARTATE OXIDASE, CHLOROPLASTIC"/>
    <property type="match status" value="1"/>
</dbReference>
<evidence type="ECO:0000256" key="1">
    <source>
        <dbReference type="ARBA" id="ARBA00001974"/>
    </source>
</evidence>
<name>A0A645CJP4_9ZZZZ</name>
<evidence type="ECO:0000313" key="4">
    <source>
        <dbReference type="EMBL" id="MPM76982.1"/>
    </source>
</evidence>
<proteinExistence type="predicted"/>